<gene>
    <name evidence="2" type="ORF">GT037_003321</name>
</gene>
<comment type="caution">
    <text evidence="2">The sequence shown here is derived from an EMBL/GenBank/DDBJ whole genome shotgun (WGS) entry which is preliminary data.</text>
</comment>
<protein>
    <submittedName>
        <fullName evidence="2">Uncharacterized protein</fullName>
    </submittedName>
</protein>
<reference evidence="2" key="1">
    <citation type="submission" date="2020-01" db="EMBL/GenBank/DDBJ databases">
        <authorList>
            <person name="Feng Z.H.Z."/>
        </authorList>
    </citation>
    <scope>NUCLEOTIDE SEQUENCE</scope>
    <source>
        <strain evidence="2">CBS107.38</strain>
    </source>
</reference>
<keyword evidence="3" id="KW-1185">Reference proteome</keyword>
<evidence type="ECO:0000256" key="1">
    <source>
        <dbReference type="SAM" id="Phobius"/>
    </source>
</evidence>
<dbReference type="Proteomes" id="UP000596902">
    <property type="component" value="Unassembled WGS sequence"/>
</dbReference>
<dbReference type="RefSeq" id="XP_038789646.1">
    <property type="nucleotide sequence ID" value="XM_038928368.1"/>
</dbReference>
<dbReference type="EMBL" id="JAAABM010000003">
    <property type="protein sequence ID" value="KAF7679573.1"/>
    <property type="molecule type" value="Genomic_DNA"/>
</dbReference>
<sequence length="136" mass="14241">SQHHDPQHHQTTTTMQLTTLLTPFLAALAIAAPTASVNIDTRQTGSLRVQFSNDAVDTAVQRVISANGSRVSIRANFAGLGRPVFANRALIVGAGNGRCNIFSDAAGTRRVATIVAGGDNVDFGQTNLDNGVIVCQ</sequence>
<keyword evidence="1" id="KW-1133">Transmembrane helix</keyword>
<dbReference type="GeneID" id="62201546"/>
<keyword evidence="1" id="KW-0472">Membrane</keyword>
<evidence type="ECO:0000313" key="3">
    <source>
        <dbReference type="Proteomes" id="UP000596902"/>
    </source>
</evidence>
<feature type="non-terminal residue" evidence="2">
    <location>
        <position position="1"/>
    </location>
</feature>
<evidence type="ECO:0000313" key="2">
    <source>
        <dbReference type="EMBL" id="KAF7679573.1"/>
    </source>
</evidence>
<dbReference type="AlphaFoldDB" id="A0A8H7B8F4"/>
<organism evidence="2 3">
    <name type="scientific">Alternaria burnsii</name>
    <dbReference type="NCBI Taxonomy" id="1187904"/>
    <lineage>
        <taxon>Eukaryota</taxon>
        <taxon>Fungi</taxon>
        <taxon>Dikarya</taxon>
        <taxon>Ascomycota</taxon>
        <taxon>Pezizomycotina</taxon>
        <taxon>Dothideomycetes</taxon>
        <taxon>Pleosporomycetidae</taxon>
        <taxon>Pleosporales</taxon>
        <taxon>Pleosporineae</taxon>
        <taxon>Pleosporaceae</taxon>
        <taxon>Alternaria</taxon>
        <taxon>Alternaria sect. Alternaria</taxon>
    </lineage>
</organism>
<name>A0A8H7B8F4_9PLEO</name>
<keyword evidence="1" id="KW-0812">Transmembrane</keyword>
<feature type="transmembrane region" description="Helical" evidence="1">
    <location>
        <begin position="20"/>
        <end position="39"/>
    </location>
</feature>
<proteinExistence type="predicted"/>
<accession>A0A8H7B8F4</accession>
<reference evidence="2" key="2">
    <citation type="submission" date="2020-08" db="EMBL/GenBank/DDBJ databases">
        <title>Draft Genome Sequence of Cumin Blight Pathogen Alternaria burnsii.</title>
        <authorList>
            <person name="Feng Z."/>
        </authorList>
    </citation>
    <scope>NUCLEOTIDE SEQUENCE</scope>
    <source>
        <strain evidence="2">CBS107.38</strain>
    </source>
</reference>